<dbReference type="Proteomes" id="UP001595699">
    <property type="component" value="Unassembled WGS sequence"/>
</dbReference>
<accession>A0ABV7YIA7</accession>
<reference evidence="8" key="1">
    <citation type="journal article" date="2019" name="Int. J. Syst. Evol. Microbiol.">
        <title>The Global Catalogue of Microorganisms (GCM) 10K type strain sequencing project: providing services to taxonomists for standard genome sequencing and annotation.</title>
        <authorList>
            <consortium name="The Broad Institute Genomics Platform"/>
            <consortium name="The Broad Institute Genome Sequencing Center for Infectious Disease"/>
            <person name="Wu L."/>
            <person name="Ma J."/>
        </authorList>
    </citation>
    <scope>NUCLEOTIDE SEQUENCE [LARGE SCALE GENOMIC DNA]</scope>
    <source>
        <strain evidence="8">CGMCC 4.7241</strain>
    </source>
</reference>
<dbReference type="SUPFAM" id="SSF56176">
    <property type="entry name" value="FAD-binding/transporter-associated domain-like"/>
    <property type="match status" value="1"/>
</dbReference>
<dbReference type="Pfam" id="PF08031">
    <property type="entry name" value="BBE"/>
    <property type="match status" value="1"/>
</dbReference>
<dbReference type="PANTHER" id="PTHR42973">
    <property type="entry name" value="BINDING OXIDOREDUCTASE, PUTATIVE (AFU_ORTHOLOGUE AFUA_1G17690)-RELATED"/>
    <property type="match status" value="1"/>
</dbReference>
<dbReference type="Gene3D" id="3.40.462.20">
    <property type="match status" value="1"/>
</dbReference>
<evidence type="ECO:0000313" key="7">
    <source>
        <dbReference type="EMBL" id="MFC3763825.1"/>
    </source>
</evidence>
<dbReference type="InterPro" id="IPR036318">
    <property type="entry name" value="FAD-bd_PCMH-like_sf"/>
</dbReference>
<keyword evidence="8" id="KW-1185">Reference proteome</keyword>
<keyword evidence="3" id="KW-0285">Flavoprotein</keyword>
<evidence type="ECO:0000259" key="6">
    <source>
        <dbReference type="PROSITE" id="PS51387"/>
    </source>
</evidence>
<name>A0ABV7YIA7_9ACTN</name>
<comment type="cofactor">
    <cofactor evidence="1">
        <name>FAD</name>
        <dbReference type="ChEBI" id="CHEBI:57692"/>
    </cofactor>
</comment>
<proteinExistence type="inferred from homology"/>
<protein>
    <submittedName>
        <fullName evidence="7">FAD-binding oxidoreductase</fullName>
    </submittedName>
</protein>
<dbReference type="Gene3D" id="3.30.465.10">
    <property type="match status" value="1"/>
</dbReference>
<keyword evidence="5" id="KW-0560">Oxidoreductase</keyword>
<evidence type="ECO:0000256" key="5">
    <source>
        <dbReference type="ARBA" id="ARBA00023002"/>
    </source>
</evidence>
<evidence type="ECO:0000256" key="4">
    <source>
        <dbReference type="ARBA" id="ARBA00022827"/>
    </source>
</evidence>
<feature type="domain" description="FAD-binding PCMH-type" evidence="6">
    <location>
        <begin position="34"/>
        <end position="205"/>
    </location>
</feature>
<organism evidence="7 8">
    <name type="scientific">Tenggerimyces flavus</name>
    <dbReference type="NCBI Taxonomy" id="1708749"/>
    <lineage>
        <taxon>Bacteria</taxon>
        <taxon>Bacillati</taxon>
        <taxon>Actinomycetota</taxon>
        <taxon>Actinomycetes</taxon>
        <taxon>Propionibacteriales</taxon>
        <taxon>Nocardioidaceae</taxon>
        <taxon>Tenggerimyces</taxon>
    </lineage>
</organism>
<evidence type="ECO:0000256" key="1">
    <source>
        <dbReference type="ARBA" id="ARBA00001974"/>
    </source>
</evidence>
<dbReference type="InterPro" id="IPR012951">
    <property type="entry name" value="BBE"/>
</dbReference>
<dbReference type="RefSeq" id="WP_239554098.1">
    <property type="nucleotide sequence ID" value="NZ_JAFBCM010000001.1"/>
</dbReference>
<comment type="caution">
    <text evidence="7">The sequence shown here is derived from an EMBL/GenBank/DDBJ whole genome shotgun (WGS) entry which is preliminary data.</text>
</comment>
<dbReference type="PANTHER" id="PTHR42973:SF39">
    <property type="entry name" value="FAD-BINDING PCMH-TYPE DOMAIN-CONTAINING PROTEIN"/>
    <property type="match status" value="1"/>
</dbReference>
<sequence length="453" mass="48677">MTAGVSDIQGRFEGGLLLPGDDGYEASRTVWNAMVDRRPRMIARCTSVADVVAAVRTARELGLEIGVRCGGHSVLGLSVPEDGFMIDLTPYGAVRVDPKTKRAWVQGGALLGALDAASQPYGLATTAGNVSHTGVGGLTLGGGMGWLARQYGLSCDNVVSYEVVTAAGDVVRASAEENPELYWGLRGGGGNFGIVTEFEFQLHETGTQSLLVDLSFSYEQGLDVLRGWRDLNAEAPRQATFTAGVYNTEDGGARLAVGYVWVGDPDEGRKLLPGLQALGKPDSEDVVERTYLELQTMDDSPQGHASRRYWKGHYLQRFDDETIQAFLLRGTDSGTGELLPNVSLQAYGGAIAEVPDDAAAFSQRATLFEFVSSSRWTDPAEDADRMAVARRTGAGLAPFASGVYVNVLSDEGVEGVRRAYTPDKLARLIALKDTYDPDNVFHLNQNIKPSKEN</sequence>
<evidence type="ECO:0000256" key="2">
    <source>
        <dbReference type="ARBA" id="ARBA00005466"/>
    </source>
</evidence>
<dbReference type="Pfam" id="PF01565">
    <property type="entry name" value="FAD_binding_4"/>
    <property type="match status" value="1"/>
</dbReference>
<dbReference type="InterPro" id="IPR016166">
    <property type="entry name" value="FAD-bd_PCMH"/>
</dbReference>
<dbReference type="InterPro" id="IPR006094">
    <property type="entry name" value="Oxid_FAD_bind_N"/>
</dbReference>
<comment type="similarity">
    <text evidence="2">Belongs to the oxygen-dependent FAD-linked oxidoreductase family.</text>
</comment>
<dbReference type="EMBL" id="JBHRZH010000021">
    <property type="protein sequence ID" value="MFC3763825.1"/>
    <property type="molecule type" value="Genomic_DNA"/>
</dbReference>
<evidence type="ECO:0000256" key="3">
    <source>
        <dbReference type="ARBA" id="ARBA00022630"/>
    </source>
</evidence>
<dbReference type="InterPro" id="IPR016167">
    <property type="entry name" value="FAD-bd_PCMH_sub1"/>
</dbReference>
<dbReference type="Gene3D" id="3.30.43.10">
    <property type="entry name" value="Uridine Diphospho-n-acetylenolpyruvylglucosamine Reductase, domain 2"/>
    <property type="match status" value="1"/>
</dbReference>
<gene>
    <name evidence="7" type="ORF">ACFOUW_23505</name>
</gene>
<dbReference type="PROSITE" id="PS51387">
    <property type="entry name" value="FAD_PCMH"/>
    <property type="match status" value="1"/>
</dbReference>
<dbReference type="InterPro" id="IPR050416">
    <property type="entry name" value="FAD-linked_Oxidoreductase"/>
</dbReference>
<dbReference type="InterPro" id="IPR016169">
    <property type="entry name" value="FAD-bd_PCMH_sub2"/>
</dbReference>
<keyword evidence="4" id="KW-0274">FAD</keyword>
<evidence type="ECO:0000313" key="8">
    <source>
        <dbReference type="Proteomes" id="UP001595699"/>
    </source>
</evidence>